<name>A0AAN6NZX5_9PEZI</name>
<accession>A0AAN6NZX5</accession>
<dbReference type="Proteomes" id="UP001303222">
    <property type="component" value="Unassembled WGS sequence"/>
</dbReference>
<reference evidence="6" key="2">
    <citation type="submission" date="2023-06" db="EMBL/GenBank/DDBJ databases">
        <authorList>
            <consortium name="Lawrence Berkeley National Laboratory"/>
            <person name="Mondo S.J."/>
            <person name="Hensen N."/>
            <person name="Bonometti L."/>
            <person name="Westerberg I."/>
            <person name="Brannstrom I.O."/>
            <person name="Guillou S."/>
            <person name="Cros-Aarteil S."/>
            <person name="Calhoun S."/>
            <person name="Haridas S."/>
            <person name="Kuo A."/>
            <person name="Pangilinan J."/>
            <person name="Riley R."/>
            <person name="Labutti K."/>
            <person name="Andreopoulos B."/>
            <person name="Lipzen A."/>
            <person name="Chen C."/>
            <person name="Yanf M."/>
            <person name="Daum C."/>
            <person name="Ng V."/>
            <person name="Clum A."/>
            <person name="Steindorff A."/>
            <person name="Ohm R."/>
            <person name="Martin F."/>
            <person name="Silar P."/>
            <person name="Natvig D."/>
            <person name="Lalanne C."/>
            <person name="Gautier V."/>
            <person name="Ament-Velasquez S.L."/>
            <person name="Kruys A."/>
            <person name="Hutchinson M.I."/>
            <person name="Powell A.J."/>
            <person name="Barry K."/>
            <person name="Miller A.N."/>
            <person name="Grigoriev I.V."/>
            <person name="Debuchy R."/>
            <person name="Gladieux P."/>
            <person name="Thoren M.H."/>
            <person name="Johannesson H."/>
        </authorList>
    </citation>
    <scope>NUCLEOTIDE SEQUENCE</scope>
    <source>
        <strain evidence="6">CBS 626.80</strain>
    </source>
</reference>
<evidence type="ECO:0000256" key="3">
    <source>
        <dbReference type="ARBA" id="ARBA00022691"/>
    </source>
</evidence>
<dbReference type="GO" id="GO:0008171">
    <property type="term" value="F:O-methyltransferase activity"/>
    <property type="evidence" value="ECO:0007669"/>
    <property type="project" value="InterPro"/>
</dbReference>
<organism evidence="6 7">
    <name type="scientific">Pseudoneurospora amorphoporcata</name>
    <dbReference type="NCBI Taxonomy" id="241081"/>
    <lineage>
        <taxon>Eukaryota</taxon>
        <taxon>Fungi</taxon>
        <taxon>Dikarya</taxon>
        <taxon>Ascomycota</taxon>
        <taxon>Pezizomycotina</taxon>
        <taxon>Sordariomycetes</taxon>
        <taxon>Sordariomycetidae</taxon>
        <taxon>Sordariales</taxon>
        <taxon>Sordariaceae</taxon>
        <taxon>Pseudoneurospora</taxon>
    </lineage>
</organism>
<evidence type="ECO:0000313" key="6">
    <source>
        <dbReference type="EMBL" id="KAK3955165.1"/>
    </source>
</evidence>
<gene>
    <name evidence="6" type="ORF">QBC32DRAFT_58067</name>
</gene>
<dbReference type="InterPro" id="IPR016461">
    <property type="entry name" value="COMT-like"/>
</dbReference>
<dbReference type="PROSITE" id="PS51683">
    <property type="entry name" value="SAM_OMT_II"/>
    <property type="match status" value="1"/>
</dbReference>
<evidence type="ECO:0000256" key="1">
    <source>
        <dbReference type="ARBA" id="ARBA00022603"/>
    </source>
</evidence>
<dbReference type="GO" id="GO:0032259">
    <property type="term" value="P:methylation"/>
    <property type="evidence" value="ECO:0007669"/>
    <property type="project" value="UniProtKB-KW"/>
</dbReference>
<evidence type="ECO:0000259" key="5">
    <source>
        <dbReference type="Pfam" id="PF00891"/>
    </source>
</evidence>
<dbReference type="InterPro" id="IPR036388">
    <property type="entry name" value="WH-like_DNA-bd_sf"/>
</dbReference>
<dbReference type="InterPro" id="IPR029063">
    <property type="entry name" value="SAM-dependent_MTases_sf"/>
</dbReference>
<protein>
    <submittedName>
        <fullName evidence="6">S-adenosyl-L-methionine-dependent methyltransferase</fullName>
    </submittedName>
</protein>
<evidence type="ECO:0000256" key="4">
    <source>
        <dbReference type="SAM" id="MobiDB-lite"/>
    </source>
</evidence>
<comment type="caution">
    <text evidence="6">The sequence shown here is derived from an EMBL/GenBank/DDBJ whole genome shotgun (WGS) entry which is preliminary data.</text>
</comment>
<keyword evidence="7" id="KW-1185">Reference proteome</keyword>
<dbReference type="Pfam" id="PF00891">
    <property type="entry name" value="Methyltransf_2"/>
    <property type="match status" value="1"/>
</dbReference>
<keyword evidence="3" id="KW-0949">S-adenosyl-L-methionine</keyword>
<dbReference type="EMBL" id="MU859080">
    <property type="protein sequence ID" value="KAK3955165.1"/>
    <property type="molecule type" value="Genomic_DNA"/>
</dbReference>
<dbReference type="Gene3D" id="1.10.10.10">
    <property type="entry name" value="Winged helix-like DNA-binding domain superfamily/Winged helix DNA-binding domain"/>
    <property type="match status" value="1"/>
</dbReference>
<evidence type="ECO:0000256" key="2">
    <source>
        <dbReference type="ARBA" id="ARBA00022679"/>
    </source>
</evidence>
<feature type="region of interest" description="Disordered" evidence="4">
    <location>
        <begin position="73"/>
        <end position="99"/>
    </location>
</feature>
<sequence length="508" mass="55113">MYATQSAIRSVPKGNNASNAIKSLIAIHQITGQYLNKKNVQADQRNHNPNSDHGFEAFSILTEVKQLLASSGVQDGVVTPPDPGASLPGTPPSNKRNISPLTLQPAAIHSSSRPAEELSGSARPPQEAIMGLFAQMSVASAINLFKHWGVFDAIPVPHEVGDAGAEILAVGISFADLAKKVNVEEALLIRISNMLTSTSILGRSRDGLYHTPTSLCLVSTHPMSAMFSLLHTNIVSVSASLPSYFDTYGRREPVGVNHVPITFHEGKPELKYFELVNQDPKRMNEFMKAMSITHSSRVPTTGVYDMSSVLSIAKTGRETVWVDIGGGGGHIVKLFLKEYGHDGLKASQCVVHELEDVVEGASKAAQEDDVIKDVRFLPLDFHRESPIKGALIYYLRHIMRDYSDQVCANILRNVARSLCSEARILISEQITPDNPAMASQPSSQQMYAAFKDFSMLPIGGKERSLSQWRSVAAAAGLEISRVHMDPKGTSHGVVELKLAETGDEKVSA</sequence>
<dbReference type="PANTHER" id="PTHR43712:SF16">
    <property type="entry name" value="O-METHYLTRANSFERASE ELCB"/>
    <property type="match status" value="1"/>
</dbReference>
<reference evidence="6" key="1">
    <citation type="journal article" date="2023" name="Mol. Phylogenet. Evol.">
        <title>Genome-scale phylogeny and comparative genomics of the fungal order Sordariales.</title>
        <authorList>
            <person name="Hensen N."/>
            <person name="Bonometti L."/>
            <person name="Westerberg I."/>
            <person name="Brannstrom I.O."/>
            <person name="Guillou S."/>
            <person name="Cros-Aarteil S."/>
            <person name="Calhoun S."/>
            <person name="Haridas S."/>
            <person name="Kuo A."/>
            <person name="Mondo S."/>
            <person name="Pangilinan J."/>
            <person name="Riley R."/>
            <person name="LaButti K."/>
            <person name="Andreopoulos B."/>
            <person name="Lipzen A."/>
            <person name="Chen C."/>
            <person name="Yan M."/>
            <person name="Daum C."/>
            <person name="Ng V."/>
            <person name="Clum A."/>
            <person name="Steindorff A."/>
            <person name="Ohm R.A."/>
            <person name="Martin F."/>
            <person name="Silar P."/>
            <person name="Natvig D.O."/>
            <person name="Lalanne C."/>
            <person name="Gautier V."/>
            <person name="Ament-Velasquez S.L."/>
            <person name="Kruys A."/>
            <person name="Hutchinson M.I."/>
            <person name="Powell A.J."/>
            <person name="Barry K."/>
            <person name="Miller A.N."/>
            <person name="Grigoriev I.V."/>
            <person name="Debuchy R."/>
            <person name="Gladieux P."/>
            <person name="Hiltunen Thoren M."/>
            <person name="Johannesson H."/>
        </authorList>
    </citation>
    <scope>NUCLEOTIDE SEQUENCE</scope>
    <source>
        <strain evidence="6">CBS 626.80</strain>
    </source>
</reference>
<dbReference type="PANTHER" id="PTHR43712">
    <property type="entry name" value="PUTATIVE (AFU_ORTHOLOGUE AFUA_4G14580)-RELATED"/>
    <property type="match status" value="1"/>
</dbReference>
<feature type="domain" description="O-methyltransferase C-terminal" evidence="5">
    <location>
        <begin position="272"/>
        <end position="477"/>
    </location>
</feature>
<evidence type="ECO:0000313" key="7">
    <source>
        <dbReference type="Proteomes" id="UP001303222"/>
    </source>
</evidence>
<dbReference type="InterPro" id="IPR001077">
    <property type="entry name" value="COMT_C"/>
</dbReference>
<keyword evidence="1 6" id="KW-0489">Methyltransferase</keyword>
<keyword evidence="2" id="KW-0808">Transferase</keyword>
<proteinExistence type="predicted"/>
<dbReference type="Gene3D" id="3.40.50.150">
    <property type="entry name" value="Vaccinia Virus protein VP39"/>
    <property type="match status" value="1"/>
</dbReference>
<dbReference type="AlphaFoldDB" id="A0AAN6NZX5"/>
<dbReference type="SUPFAM" id="SSF53335">
    <property type="entry name" value="S-adenosyl-L-methionine-dependent methyltransferases"/>
    <property type="match status" value="1"/>
</dbReference>